<dbReference type="AlphaFoldDB" id="A0A5M3Q4T2"/>
<evidence type="ECO:0000256" key="2">
    <source>
        <dbReference type="SAM" id="Phobius"/>
    </source>
</evidence>
<feature type="transmembrane region" description="Helical" evidence="2">
    <location>
        <begin position="99"/>
        <end position="119"/>
    </location>
</feature>
<gene>
    <name evidence="3" type="ORF">MSSD14B_38640</name>
</gene>
<feature type="region of interest" description="Disordered" evidence="1">
    <location>
        <begin position="46"/>
        <end position="83"/>
    </location>
</feature>
<comment type="caution">
    <text evidence="3">The sequence shown here is derived from an EMBL/GenBank/DDBJ whole genome shotgun (WGS) entry which is preliminary data.</text>
</comment>
<feature type="region of interest" description="Disordered" evidence="1">
    <location>
        <begin position="1"/>
        <end position="31"/>
    </location>
</feature>
<protein>
    <submittedName>
        <fullName evidence="3">Uncharacterized protein</fullName>
    </submittedName>
</protein>
<proteinExistence type="predicted"/>
<keyword evidence="2" id="KW-0812">Transmembrane</keyword>
<keyword evidence="2" id="KW-0472">Membrane</keyword>
<sequence length="192" mass="21211">MSEKSLIQATEEMLGREPPKPRSERIAEEEREEVVAEAIARSKARIAAEKSGASPEEVARAVEEASSGNSVSSTDTSSYTVADTPDPLVDMLQGGRDEAIISASIVLAVLVIGLSLIVFRLSRRNKRMRESSVFSTEVLGAVGKNETVLWFHRTSSKGKEYRAFLKDLRKLAKEHEEKSGVEFTLTEGWRDK</sequence>
<accession>A0A5M3Q4T2</accession>
<reference evidence="3 4" key="1">
    <citation type="journal article" date="2019" name="J. Gen. Appl. Microbiol.">
        <title>Aerobic degradation of cis-dichloroethene by the marine bacterium Marinobacter salsuginis strain 5N-3.</title>
        <authorList>
            <person name="Inoue Y."/>
            <person name="Fukunaga Y."/>
            <person name="Katsumata H."/>
            <person name="Ohji S."/>
            <person name="Hosoyama A."/>
            <person name="Mori K."/>
            <person name="Ando K."/>
        </authorList>
    </citation>
    <scope>NUCLEOTIDE SEQUENCE [LARGE SCALE GENOMIC DNA]</scope>
    <source>
        <strain evidence="3 4">NBRC 109114</strain>
    </source>
</reference>
<dbReference type="RefSeq" id="WP_136630398.1">
    <property type="nucleotide sequence ID" value="NZ_BGZI01000035.1"/>
</dbReference>
<evidence type="ECO:0000313" key="4">
    <source>
        <dbReference type="Proteomes" id="UP000387223"/>
    </source>
</evidence>
<organism evidence="3 4">
    <name type="scientific">Marinobacter salsuginis</name>
    <dbReference type="NCBI Taxonomy" id="418719"/>
    <lineage>
        <taxon>Bacteria</taxon>
        <taxon>Pseudomonadati</taxon>
        <taxon>Pseudomonadota</taxon>
        <taxon>Gammaproteobacteria</taxon>
        <taxon>Pseudomonadales</taxon>
        <taxon>Marinobacteraceae</taxon>
        <taxon>Marinobacter</taxon>
    </lineage>
</organism>
<feature type="compositionally biased region" description="Low complexity" evidence="1">
    <location>
        <begin position="64"/>
        <end position="83"/>
    </location>
</feature>
<evidence type="ECO:0000256" key="1">
    <source>
        <dbReference type="SAM" id="MobiDB-lite"/>
    </source>
</evidence>
<keyword evidence="2" id="KW-1133">Transmembrane helix</keyword>
<feature type="compositionally biased region" description="Basic and acidic residues" evidence="1">
    <location>
        <begin position="13"/>
        <end position="28"/>
    </location>
</feature>
<evidence type="ECO:0000313" key="3">
    <source>
        <dbReference type="EMBL" id="GBO90196.1"/>
    </source>
</evidence>
<dbReference type="EMBL" id="BGZI01000035">
    <property type="protein sequence ID" value="GBO90196.1"/>
    <property type="molecule type" value="Genomic_DNA"/>
</dbReference>
<dbReference type="Proteomes" id="UP000387223">
    <property type="component" value="Unassembled WGS sequence"/>
</dbReference>
<name>A0A5M3Q4T2_9GAMM</name>